<dbReference type="KEGG" id="cvn:111101741"/>
<proteinExistence type="predicted"/>
<accession>A0A8B8AEC8</accession>
<dbReference type="OrthoDB" id="6084690at2759"/>
<dbReference type="Proteomes" id="UP000694844">
    <property type="component" value="Chromosome 6"/>
</dbReference>
<evidence type="ECO:0000313" key="2">
    <source>
        <dbReference type="RefSeq" id="XP_022289842.1"/>
    </source>
</evidence>
<dbReference type="RefSeq" id="XP_022290042.1">
    <property type="nucleotide sequence ID" value="XM_022434334.1"/>
</dbReference>
<dbReference type="GeneID" id="111101601"/>
<keyword evidence="1" id="KW-1185">Reference proteome</keyword>
<reference evidence="2 3" key="1">
    <citation type="submission" date="2025-04" db="UniProtKB">
        <authorList>
            <consortium name="RefSeq"/>
        </authorList>
    </citation>
    <scope>IDENTIFICATION</scope>
    <source>
        <tissue evidence="2 3">Whole sample</tissue>
    </source>
</reference>
<dbReference type="RefSeq" id="XP_022289842.1">
    <property type="nucleotide sequence ID" value="XM_022434134.1"/>
</dbReference>
<evidence type="ECO:0000313" key="3">
    <source>
        <dbReference type="RefSeq" id="XP_022290042.1"/>
    </source>
</evidence>
<dbReference type="AlphaFoldDB" id="A0A8B8AEC8"/>
<sequence>MRDKKRDMNVFDNVNILASKQTRNKKVERSHAEINGHTVFRHLVKRWNEEIFGCHCSFTIHCTTDSNCHAHGHQFRCVADCCGTKCHAVSESTFLHHGSRVDTHRESIPWEINQ</sequence>
<organism evidence="1 2">
    <name type="scientific">Crassostrea virginica</name>
    <name type="common">Eastern oyster</name>
    <dbReference type="NCBI Taxonomy" id="6565"/>
    <lineage>
        <taxon>Eukaryota</taxon>
        <taxon>Metazoa</taxon>
        <taxon>Spiralia</taxon>
        <taxon>Lophotrochozoa</taxon>
        <taxon>Mollusca</taxon>
        <taxon>Bivalvia</taxon>
        <taxon>Autobranchia</taxon>
        <taxon>Pteriomorphia</taxon>
        <taxon>Ostreida</taxon>
        <taxon>Ostreoidea</taxon>
        <taxon>Ostreidae</taxon>
        <taxon>Crassostrea</taxon>
    </lineage>
</organism>
<name>A0A8B8AEC8_CRAVI</name>
<evidence type="ECO:0000313" key="1">
    <source>
        <dbReference type="Proteomes" id="UP000694844"/>
    </source>
</evidence>
<protein>
    <submittedName>
        <fullName evidence="2">Uncharacterized protein LOC111101601 isoform X1</fullName>
    </submittedName>
    <submittedName>
        <fullName evidence="3">Uncharacterized protein LOC111101741 isoform X1</fullName>
    </submittedName>
</protein>
<dbReference type="KEGG" id="cvn:111101601"/>
<gene>
    <name evidence="2" type="primary">LOC111101601</name>
    <name evidence="3" type="synonym">LOC111101741</name>
</gene>